<accession>A0A9K3NBC8</accession>
<dbReference type="InterPro" id="IPR001810">
    <property type="entry name" value="F-box_dom"/>
</dbReference>
<dbReference type="PANTHER" id="PTHR35546">
    <property type="entry name" value="F-BOX PROTEIN INTERACTION DOMAIN PROTEIN-RELATED"/>
    <property type="match status" value="1"/>
</dbReference>
<dbReference type="AlphaFoldDB" id="A0A9K3NBC8"/>
<dbReference type="SUPFAM" id="SSF81383">
    <property type="entry name" value="F-box domain"/>
    <property type="match status" value="1"/>
</dbReference>
<evidence type="ECO:0000313" key="3">
    <source>
        <dbReference type="Proteomes" id="UP000215914"/>
    </source>
</evidence>
<dbReference type="InterPro" id="IPR036047">
    <property type="entry name" value="F-box-like_dom_sf"/>
</dbReference>
<gene>
    <name evidence="2" type="ORF">HanXRQr2_Chr09g0415881</name>
</gene>
<evidence type="ECO:0000259" key="1">
    <source>
        <dbReference type="Pfam" id="PF00646"/>
    </source>
</evidence>
<keyword evidence="3" id="KW-1185">Reference proteome</keyword>
<dbReference type="InterPro" id="IPR055290">
    <property type="entry name" value="At3g26010-like"/>
</dbReference>
<name>A0A9K3NBC8_HELAN</name>
<comment type="caution">
    <text evidence="2">The sequence shown here is derived from an EMBL/GenBank/DDBJ whole genome shotgun (WGS) entry which is preliminary data.</text>
</comment>
<evidence type="ECO:0000313" key="2">
    <source>
        <dbReference type="EMBL" id="KAF5793298.1"/>
    </source>
</evidence>
<dbReference type="Proteomes" id="UP000215914">
    <property type="component" value="Unassembled WGS sequence"/>
</dbReference>
<protein>
    <submittedName>
        <fullName evidence="2">F-box domain-containing protein</fullName>
    </submittedName>
</protein>
<dbReference type="Pfam" id="PF00646">
    <property type="entry name" value="F-box"/>
    <property type="match status" value="1"/>
</dbReference>
<proteinExistence type="predicted"/>
<reference evidence="2" key="2">
    <citation type="submission" date="2020-06" db="EMBL/GenBank/DDBJ databases">
        <title>Helianthus annuus Genome sequencing and assembly Release 2.</title>
        <authorList>
            <person name="Gouzy J."/>
            <person name="Langlade N."/>
            <person name="Munos S."/>
        </authorList>
    </citation>
    <scope>NUCLEOTIDE SEQUENCE</scope>
    <source>
        <tissue evidence="2">Leaves</tissue>
    </source>
</reference>
<sequence length="118" mass="13625">MEDSDHQPTQSGALIDSNDDLLTEILLRLPVTSILRFTSVSKHWQLLLLHRHFTLWYDTPSNLDVEQFQTLPLPMEMTLYQTMTMYFGESKGNLHLTVLVSRINFDGFLIQVRINGSS</sequence>
<reference evidence="2" key="1">
    <citation type="journal article" date="2017" name="Nature">
        <title>The sunflower genome provides insights into oil metabolism, flowering and Asterid evolution.</title>
        <authorList>
            <person name="Badouin H."/>
            <person name="Gouzy J."/>
            <person name="Grassa C.J."/>
            <person name="Murat F."/>
            <person name="Staton S.E."/>
            <person name="Cottret L."/>
            <person name="Lelandais-Briere C."/>
            <person name="Owens G.L."/>
            <person name="Carrere S."/>
            <person name="Mayjonade B."/>
            <person name="Legrand L."/>
            <person name="Gill N."/>
            <person name="Kane N.C."/>
            <person name="Bowers J.E."/>
            <person name="Hubner S."/>
            <person name="Bellec A."/>
            <person name="Berard A."/>
            <person name="Berges H."/>
            <person name="Blanchet N."/>
            <person name="Boniface M.C."/>
            <person name="Brunel D."/>
            <person name="Catrice O."/>
            <person name="Chaidir N."/>
            <person name="Claudel C."/>
            <person name="Donnadieu C."/>
            <person name="Faraut T."/>
            <person name="Fievet G."/>
            <person name="Helmstetter N."/>
            <person name="King M."/>
            <person name="Knapp S.J."/>
            <person name="Lai Z."/>
            <person name="Le Paslier M.C."/>
            <person name="Lippi Y."/>
            <person name="Lorenzon L."/>
            <person name="Mandel J.R."/>
            <person name="Marage G."/>
            <person name="Marchand G."/>
            <person name="Marquand E."/>
            <person name="Bret-Mestries E."/>
            <person name="Morien E."/>
            <person name="Nambeesan S."/>
            <person name="Nguyen T."/>
            <person name="Pegot-Espagnet P."/>
            <person name="Pouilly N."/>
            <person name="Raftis F."/>
            <person name="Sallet E."/>
            <person name="Schiex T."/>
            <person name="Thomas J."/>
            <person name="Vandecasteele C."/>
            <person name="Vares D."/>
            <person name="Vear F."/>
            <person name="Vautrin S."/>
            <person name="Crespi M."/>
            <person name="Mangin B."/>
            <person name="Burke J.M."/>
            <person name="Salse J."/>
            <person name="Munos S."/>
            <person name="Vincourt P."/>
            <person name="Rieseberg L.H."/>
            <person name="Langlade N.B."/>
        </authorList>
    </citation>
    <scope>NUCLEOTIDE SEQUENCE</scope>
    <source>
        <tissue evidence="2">Leaves</tissue>
    </source>
</reference>
<dbReference type="EMBL" id="MNCJ02000324">
    <property type="protein sequence ID" value="KAF5793298.1"/>
    <property type="molecule type" value="Genomic_DNA"/>
</dbReference>
<dbReference type="Gene3D" id="1.20.1280.50">
    <property type="match status" value="1"/>
</dbReference>
<organism evidence="2 3">
    <name type="scientific">Helianthus annuus</name>
    <name type="common">Common sunflower</name>
    <dbReference type="NCBI Taxonomy" id="4232"/>
    <lineage>
        <taxon>Eukaryota</taxon>
        <taxon>Viridiplantae</taxon>
        <taxon>Streptophyta</taxon>
        <taxon>Embryophyta</taxon>
        <taxon>Tracheophyta</taxon>
        <taxon>Spermatophyta</taxon>
        <taxon>Magnoliopsida</taxon>
        <taxon>eudicotyledons</taxon>
        <taxon>Gunneridae</taxon>
        <taxon>Pentapetalae</taxon>
        <taxon>asterids</taxon>
        <taxon>campanulids</taxon>
        <taxon>Asterales</taxon>
        <taxon>Asteraceae</taxon>
        <taxon>Asteroideae</taxon>
        <taxon>Heliantheae alliance</taxon>
        <taxon>Heliantheae</taxon>
        <taxon>Helianthus</taxon>
    </lineage>
</organism>
<dbReference type="PANTHER" id="PTHR35546:SF115">
    <property type="entry name" value="F-BOX DOMAIN-CONTAINING PROTEIN"/>
    <property type="match status" value="1"/>
</dbReference>
<feature type="domain" description="F-box" evidence="1">
    <location>
        <begin position="19"/>
        <end position="53"/>
    </location>
</feature>
<dbReference type="Gramene" id="mRNA:HanXRQr2_Chr09g0415881">
    <property type="protein sequence ID" value="CDS:HanXRQr2_Chr09g0415881.1"/>
    <property type="gene ID" value="HanXRQr2_Chr09g0415881"/>
</dbReference>